<dbReference type="SMART" id="SM00387">
    <property type="entry name" value="HATPase_c"/>
    <property type="match status" value="1"/>
</dbReference>
<dbReference type="AlphaFoldDB" id="A0A7G9GIA8"/>
<evidence type="ECO:0000259" key="16">
    <source>
        <dbReference type="PROSITE" id="PS50885"/>
    </source>
</evidence>
<dbReference type="CDD" id="cd00075">
    <property type="entry name" value="HATPase"/>
    <property type="match status" value="1"/>
</dbReference>
<dbReference type="InterPro" id="IPR003661">
    <property type="entry name" value="HisK_dim/P_dom"/>
</dbReference>
<dbReference type="Pfam" id="PF02518">
    <property type="entry name" value="HATPase_c"/>
    <property type="match status" value="1"/>
</dbReference>
<evidence type="ECO:0000259" key="15">
    <source>
        <dbReference type="PROSITE" id="PS50109"/>
    </source>
</evidence>
<evidence type="ECO:0000256" key="8">
    <source>
        <dbReference type="ARBA" id="ARBA00022741"/>
    </source>
</evidence>
<keyword evidence="6" id="KW-0808">Transferase</keyword>
<keyword evidence="11 14" id="KW-1133">Transmembrane helix</keyword>
<evidence type="ECO:0000256" key="5">
    <source>
        <dbReference type="ARBA" id="ARBA00022553"/>
    </source>
</evidence>
<evidence type="ECO:0000256" key="4">
    <source>
        <dbReference type="ARBA" id="ARBA00022475"/>
    </source>
</evidence>
<dbReference type="RefSeq" id="WP_118646493.1">
    <property type="nucleotide sequence ID" value="NZ_CP060635.1"/>
</dbReference>
<dbReference type="PROSITE" id="PS50885">
    <property type="entry name" value="HAMP"/>
    <property type="match status" value="1"/>
</dbReference>
<feature type="transmembrane region" description="Helical" evidence="14">
    <location>
        <begin position="6"/>
        <end position="29"/>
    </location>
</feature>
<dbReference type="CDD" id="cd00082">
    <property type="entry name" value="HisKA"/>
    <property type="match status" value="1"/>
</dbReference>
<keyword evidence="10" id="KW-0067">ATP-binding</keyword>
<feature type="domain" description="Histidine kinase" evidence="15">
    <location>
        <begin position="272"/>
        <end position="492"/>
    </location>
</feature>
<evidence type="ECO:0000256" key="9">
    <source>
        <dbReference type="ARBA" id="ARBA00022777"/>
    </source>
</evidence>
<dbReference type="Gene3D" id="6.10.340.10">
    <property type="match status" value="1"/>
</dbReference>
<dbReference type="InterPro" id="IPR003660">
    <property type="entry name" value="HAMP_dom"/>
</dbReference>
<dbReference type="GO" id="GO:0005886">
    <property type="term" value="C:plasma membrane"/>
    <property type="evidence" value="ECO:0007669"/>
    <property type="project" value="UniProtKB-SubCell"/>
</dbReference>
<dbReference type="Gene3D" id="1.10.287.130">
    <property type="match status" value="1"/>
</dbReference>
<comment type="catalytic activity">
    <reaction evidence="1">
        <text>ATP + protein L-histidine = ADP + protein N-phospho-L-histidine.</text>
        <dbReference type="EC" id="2.7.13.3"/>
    </reaction>
</comment>
<dbReference type="EC" id="2.7.13.3" evidence="3"/>
<keyword evidence="7 14" id="KW-0812">Transmembrane</keyword>
<keyword evidence="13 14" id="KW-0472">Membrane</keyword>
<accession>A0A7G9GIA8</accession>
<reference evidence="17 18" key="1">
    <citation type="submission" date="2020-08" db="EMBL/GenBank/DDBJ databases">
        <authorList>
            <person name="Liu C."/>
            <person name="Sun Q."/>
        </authorList>
    </citation>
    <scope>NUCLEOTIDE SEQUENCE [LARGE SCALE GENOMIC DNA]</scope>
    <source>
        <strain evidence="17 18">NSJ-29</strain>
    </source>
</reference>
<keyword evidence="18" id="KW-1185">Reference proteome</keyword>
<dbReference type="SUPFAM" id="SSF55874">
    <property type="entry name" value="ATPase domain of HSP90 chaperone/DNA topoisomerase II/histidine kinase"/>
    <property type="match status" value="1"/>
</dbReference>
<dbReference type="PANTHER" id="PTHR45528">
    <property type="entry name" value="SENSOR HISTIDINE KINASE CPXA"/>
    <property type="match status" value="1"/>
</dbReference>
<dbReference type="Proteomes" id="UP000515860">
    <property type="component" value="Chromosome"/>
</dbReference>
<dbReference type="PROSITE" id="PS50109">
    <property type="entry name" value="HIS_KIN"/>
    <property type="match status" value="1"/>
</dbReference>
<gene>
    <name evidence="17" type="ORF">H9Q79_14745</name>
</gene>
<evidence type="ECO:0000313" key="18">
    <source>
        <dbReference type="Proteomes" id="UP000515860"/>
    </source>
</evidence>
<dbReference type="FunFam" id="3.30.565.10:FF:000006">
    <property type="entry name" value="Sensor histidine kinase WalK"/>
    <property type="match status" value="1"/>
</dbReference>
<feature type="transmembrane region" description="Helical" evidence="14">
    <location>
        <begin position="180"/>
        <end position="204"/>
    </location>
</feature>
<dbReference type="Pfam" id="PF00512">
    <property type="entry name" value="HisKA"/>
    <property type="match status" value="1"/>
</dbReference>
<dbReference type="FunFam" id="1.10.287.130:FF:000001">
    <property type="entry name" value="Two-component sensor histidine kinase"/>
    <property type="match status" value="1"/>
</dbReference>
<dbReference type="EMBL" id="CP060635">
    <property type="protein sequence ID" value="QNM10540.1"/>
    <property type="molecule type" value="Genomic_DNA"/>
</dbReference>
<dbReference type="KEGG" id="whj:H9Q79_14745"/>
<dbReference type="GO" id="GO:0000155">
    <property type="term" value="F:phosphorelay sensor kinase activity"/>
    <property type="evidence" value="ECO:0007669"/>
    <property type="project" value="InterPro"/>
</dbReference>
<organism evidence="17 18">
    <name type="scientific">Wansuia hejianensis</name>
    <dbReference type="NCBI Taxonomy" id="2763667"/>
    <lineage>
        <taxon>Bacteria</taxon>
        <taxon>Bacillati</taxon>
        <taxon>Bacillota</taxon>
        <taxon>Clostridia</taxon>
        <taxon>Lachnospirales</taxon>
        <taxon>Lachnospiraceae</taxon>
        <taxon>Wansuia</taxon>
    </lineage>
</organism>
<evidence type="ECO:0000256" key="10">
    <source>
        <dbReference type="ARBA" id="ARBA00022840"/>
    </source>
</evidence>
<evidence type="ECO:0000256" key="11">
    <source>
        <dbReference type="ARBA" id="ARBA00022989"/>
    </source>
</evidence>
<dbReference type="CDD" id="cd06225">
    <property type="entry name" value="HAMP"/>
    <property type="match status" value="1"/>
</dbReference>
<dbReference type="PANTHER" id="PTHR45528:SF1">
    <property type="entry name" value="SENSOR HISTIDINE KINASE CPXA"/>
    <property type="match status" value="1"/>
</dbReference>
<dbReference type="InterPro" id="IPR036890">
    <property type="entry name" value="HATPase_C_sf"/>
</dbReference>
<dbReference type="SMART" id="SM00304">
    <property type="entry name" value="HAMP"/>
    <property type="match status" value="1"/>
</dbReference>
<evidence type="ECO:0000256" key="12">
    <source>
        <dbReference type="ARBA" id="ARBA00023012"/>
    </source>
</evidence>
<proteinExistence type="predicted"/>
<dbReference type="InterPro" id="IPR003594">
    <property type="entry name" value="HATPase_dom"/>
</dbReference>
<evidence type="ECO:0000256" key="2">
    <source>
        <dbReference type="ARBA" id="ARBA00004651"/>
    </source>
</evidence>
<dbReference type="InterPro" id="IPR036097">
    <property type="entry name" value="HisK_dim/P_sf"/>
</dbReference>
<keyword evidence="5" id="KW-0597">Phosphoprotein</keyword>
<keyword evidence="4" id="KW-1003">Cell membrane</keyword>
<dbReference type="InterPro" id="IPR004358">
    <property type="entry name" value="Sig_transdc_His_kin-like_C"/>
</dbReference>
<evidence type="ECO:0000256" key="6">
    <source>
        <dbReference type="ARBA" id="ARBA00022679"/>
    </source>
</evidence>
<dbReference type="InterPro" id="IPR050398">
    <property type="entry name" value="HssS/ArlS-like"/>
</dbReference>
<dbReference type="GO" id="GO:0005524">
    <property type="term" value="F:ATP binding"/>
    <property type="evidence" value="ECO:0007669"/>
    <property type="project" value="UniProtKB-KW"/>
</dbReference>
<evidence type="ECO:0000256" key="1">
    <source>
        <dbReference type="ARBA" id="ARBA00000085"/>
    </source>
</evidence>
<evidence type="ECO:0000256" key="7">
    <source>
        <dbReference type="ARBA" id="ARBA00022692"/>
    </source>
</evidence>
<dbReference type="SUPFAM" id="SSF158472">
    <property type="entry name" value="HAMP domain-like"/>
    <property type="match status" value="1"/>
</dbReference>
<protein>
    <recommendedName>
        <fullName evidence="3">histidine kinase</fullName>
        <ecNumber evidence="3">2.7.13.3</ecNumber>
    </recommendedName>
</protein>
<evidence type="ECO:0000313" key="17">
    <source>
        <dbReference type="EMBL" id="QNM10540.1"/>
    </source>
</evidence>
<evidence type="ECO:0000256" key="3">
    <source>
        <dbReference type="ARBA" id="ARBA00012438"/>
    </source>
</evidence>
<dbReference type="Pfam" id="PF00672">
    <property type="entry name" value="HAMP"/>
    <property type="match status" value="1"/>
</dbReference>
<dbReference type="InterPro" id="IPR005467">
    <property type="entry name" value="His_kinase_dom"/>
</dbReference>
<dbReference type="PRINTS" id="PR00344">
    <property type="entry name" value="BCTRLSENSOR"/>
</dbReference>
<comment type="subcellular location">
    <subcellularLocation>
        <location evidence="2">Cell membrane</location>
        <topology evidence="2">Multi-pass membrane protein</topology>
    </subcellularLocation>
</comment>
<evidence type="ECO:0000256" key="14">
    <source>
        <dbReference type="SAM" id="Phobius"/>
    </source>
</evidence>
<dbReference type="Gene3D" id="3.30.565.10">
    <property type="entry name" value="Histidine kinase-like ATPase, C-terminal domain"/>
    <property type="match status" value="1"/>
</dbReference>
<sequence>MRLKTRIAIAFLAIIFIPVILTGVAFYCLMHYKVQAIGKEYGIENPTYENIYNNSLMISKMMDSEFQSLKQEAEEHPERLEDNSYLNQLNEDLDEDNAYLAVRKGDSIYYNGSTTISDSKLLDSLPKYGDSYASSDSGMYIRTEEQSLVKQVDFVFQDGAEGSIFLITRMNQVFPGMRNWMFDMVVIVILILVTTSLAMSLWIYRGVVTPLNQLKKATQNIRDGNLDFTVEGNGVKEVNDLCEDFEDMRKRLKESAEEKVDFDKDNKELISNISHDLKTPITAVKGYVEGIMDGVADTPEKMDRYIRTIYNKANEMDRLINELTFYSKIDTNRIPYTFTKIHVSDYFEDCVEELSLELESRHIELTYFNYLEEDEVVIADAEQLKRVINNIVSNSIKYMDKARGVINIRLRDVGDFIQVEIEDNGKGIAQKDLSRIFDRFYRTDASRNSTRGGSGIGLSIVRKILEDHGGKVWATSKEGVGTVMHFVLRKYQEVPVDEQDTDHRR</sequence>
<evidence type="ECO:0000256" key="13">
    <source>
        <dbReference type="ARBA" id="ARBA00023136"/>
    </source>
</evidence>
<feature type="domain" description="HAMP" evidence="16">
    <location>
        <begin position="205"/>
        <end position="257"/>
    </location>
</feature>
<dbReference type="SUPFAM" id="SSF47384">
    <property type="entry name" value="Homodimeric domain of signal transducing histidine kinase"/>
    <property type="match status" value="1"/>
</dbReference>
<keyword evidence="9 17" id="KW-0418">Kinase</keyword>
<name>A0A7G9GIA8_9FIRM</name>
<keyword evidence="8" id="KW-0547">Nucleotide-binding</keyword>
<keyword evidence="12" id="KW-0902">Two-component regulatory system</keyword>
<dbReference type="SMART" id="SM00388">
    <property type="entry name" value="HisKA"/>
    <property type="match status" value="1"/>
</dbReference>